<organism evidence="9 10">
    <name type="scientific">Actinidia chinensis var. chinensis</name>
    <name type="common">Chinese soft-hair kiwi</name>
    <dbReference type="NCBI Taxonomy" id="1590841"/>
    <lineage>
        <taxon>Eukaryota</taxon>
        <taxon>Viridiplantae</taxon>
        <taxon>Streptophyta</taxon>
        <taxon>Embryophyta</taxon>
        <taxon>Tracheophyta</taxon>
        <taxon>Spermatophyta</taxon>
        <taxon>Magnoliopsida</taxon>
        <taxon>eudicotyledons</taxon>
        <taxon>Gunneridae</taxon>
        <taxon>Pentapetalae</taxon>
        <taxon>asterids</taxon>
        <taxon>Ericales</taxon>
        <taxon>Actinidiaceae</taxon>
        <taxon>Actinidia</taxon>
    </lineage>
</organism>
<feature type="region of interest" description="Disordered" evidence="7">
    <location>
        <begin position="74"/>
        <end position="97"/>
    </location>
</feature>
<evidence type="ECO:0000256" key="6">
    <source>
        <dbReference type="RuleBase" id="RU367028"/>
    </source>
</evidence>
<sequence>MENQNRLKERIFRVLRSPFESCKSRNTSDIIAGAVYSPQIRQHYQLIQLFSPRLDPIKCPPASPISPLNVFHEFEKSEPKPTKKKTENRKNKSTHLMKTESFENYYDDKTTIFSSHSSDSSENRGNYKGNRRRSDCGKESEMGLMRLQGKVSDSFAVRKRSSDPYSDFRCSMVEMIVEKQIFGARDLENLLQTFLSLNSCHHHRVITEVFTEIWEALFSN</sequence>
<dbReference type="AlphaFoldDB" id="A0A2R6R4E1"/>
<evidence type="ECO:0000313" key="10">
    <source>
        <dbReference type="Proteomes" id="UP000241394"/>
    </source>
</evidence>
<keyword evidence="5 6" id="KW-0539">Nucleus</keyword>
<accession>A0A2R6R4E1</accession>
<gene>
    <name evidence="9" type="ORF">CEY00_Acc09913</name>
</gene>
<name>A0A2R6R4E1_ACTCC</name>
<comment type="subcellular location">
    <subcellularLocation>
        <location evidence="1 6">Nucleus</location>
    </subcellularLocation>
</comment>
<evidence type="ECO:0000256" key="4">
    <source>
        <dbReference type="ARBA" id="ARBA00023163"/>
    </source>
</evidence>
<evidence type="ECO:0000256" key="7">
    <source>
        <dbReference type="SAM" id="MobiDB-lite"/>
    </source>
</evidence>
<protein>
    <recommendedName>
        <fullName evidence="6">Transcription repressor</fullName>
    </recommendedName>
    <alternativeName>
        <fullName evidence="6">Ovate family protein</fullName>
    </alternativeName>
</protein>
<dbReference type="PANTHER" id="PTHR33057:SF17">
    <property type="entry name" value="TRANSCRIPTION REPRESSOR OFP8"/>
    <property type="match status" value="1"/>
</dbReference>
<evidence type="ECO:0000313" key="9">
    <source>
        <dbReference type="EMBL" id="PSS20874.1"/>
    </source>
</evidence>
<keyword evidence="10" id="KW-1185">Reference proteome</keyword>
<reference evidence="9 10" key="1">
    <citation type="submission" date="2017-07" db="EMBL/GenBank/DDBJ databases">
        <title>An improved, manually edited Actinidia chinensis var. chinensis (kiwifruit) genome highlights the challenges associated with draft genomes and gene prediction in plants.</title>
        <authorList>
            <person name="Pilkington S."/>
            <person name="Crowhurst R."/>
            <person name="Hilario E."/>
            <person name="Nardozza S."/>
            <person name="Fraser L."/>
            <person name="Peng Y."/>
            <person name="Gunaseelan K."/>
            <person name="Simpson R."/>
            <person name="Tahir J."/>
            <person name="Deroles S."/>
            <person name="Templeton K."/>
            <person name="Luo Z."/>
            <person name="Davy M."/>
            <person name="Cheng C."/>
            <person name="Mcneilage M."/>
            <person name="Scaglione D."/>
            <person name="Liu Y."/>
            <person name="Zhang Q."/>
            <person name="Datson P."/>
            <person name="De Silva N."/>
            <person name="Gardiner S."/>
            <person name="Bassett H."/>
            <person name="Chagne D."/>
            <person name="Mccallum J."/>
            <person name="Dzierzon H."/>
            <person name="Deng C."/>
            <person name="Wang Y.-Y."/>
            <person name="Barron N."/>
            <person name="Manako K."/>
            <person name="Bowen J."/>
            <person name="Foster T."/>
            <person name="Erridge Z."/>
            <person name="Tiffin H."/>
            <person name="Waite C."/>
            <person name="Davies K."/>
            <person name="Grierson E."/>
            <person name="Laing W."/>
            <person name="Kirk R."/>
            <person name="Chen X."/>
            <person name="Wood M."/>
            <person name="Montefiori M."/>
            <person name="Brummell D."/>
            <person name="Schwinn K."/>
            <person name="Catanach A."/>
            <person name="Fullerton C."/>
            <person name="Li D."/>
            <person name="Meiyalaghan S."/>
            <person name="Nieuwenhuizen N."/>
            <person name="Read N."/>
            <person name="Prakash R."/>
            <person name="Hunter D."/>
            <person name="Zhang H."/>
            <person name="Mckenzie M."/>
            <person name="Knabel M."/>
            <person name="Harris A."/>
            <person name="Allan A."/>
            <person name="Chen A."/>
            <person name="Janssen B."/>
            <person name="Plunkett B."/>
            <person name="Dwamena C."/>
            <person name="Voogd C."/>
            <person name="Leif D."/>
            <person name="Lafferty D."/>
            <person name="Souleyre E."/>
            <person name="Varkonyi-Gasic E."/>
            <person name="Gambi F."/>
            <person name="Hanley J."/>
            <person name="Yao J.-L."/>
            <person name="Cheung J."/>
            <person name="David K."/>
            <person name="Warren B."/>
            <person name="Marsh K."/>
            <person name="Snowden K."/>
            <person name="Lin-Wang K."/>
            <person name="Brian L."/>
            <person name="Martinez-Sanchez M."/>
            <person name="Wang M."/>
            <person name="Ileperuma N."/>
            <person name="Macnee N."/>
            <person name="Campin R."/>
            <person name="Mcatee P."/>
            <person name="Drummond R."/>
            <person name="Espley R."/>
            <person name="Ireland H."/>
            <person name="Wu R."/>
            <person name="Atkinson R."/>
            <person name="Karunairetnam S."/>
            <person name="Bulley S."/>
            <person name="Chunkath S."/>
            <person name="Hanley Z."/>
            <person name="Storey R."/>
            <person name="Thrimawithana A."/>
            <person name="Thomson S."/>
            <person name="David C."/>
            <person name="Testolin R."/>
        </authorList>
    </citation>
    <scope>NUCLEOTIDE SEQUENCE [LARGE SCALE GENOMIC DNA]</scope>
    <source>
        <strain evidence="10">cv. Red5</strain>
        <tissue evidence="9">Young leaf</tissue>
    </source>
</reference>
<dbReference type="OMA" id="NRFRCME"/>
<dbReference type="GO" id="GO:0045892">
    <property type="term" value="P:negative regulation of DNA-templated transcription"/>
    <property type="evidence" value="ECO:0007669"/>
    <property type="project" value="UniProtKB-UniRule"/>
</dbReference>
<evidence type="ECO:0000259" key="8">
    <source>
        <dbReference type="PROSITE" id="PS51754"/>
    </source>
</evidence>
<dbReference type="STRING" id="1590841.A0A2R6R4E1"/>
<dbReference type="InterPro" id="IPR006458">
    <property type="entry name" value="Ovate_C"/>
</dbReference>
<comment type="function">
    <text evidence="6">Transcriptional repressor that regulates multiple aspects of plant growth and development.</text>
</comment>
<feature type="domain" description="OVATE" evidence="8">
    <location>
        <begin position="157"/>
        <end position="216"/>
    </location>
</feature>
<feature type="region of interest" description="Disordered" evidence="7">
    <location>
        <begin position="113"/>
        <end position="140"/>
    </location>
</feature>
<evidence type="ECO:0000256" key="5">
    <source>
        <dbReference type="ARBA" id="ARBA00023242"/>
    </source>
</evidence>
<keyword evidence="2 6" id="KW-0678">Repressor</keyword>
<dbReference type="EMBL" id="NKQK01000009">
    <property type="protein sequence ID" value="PSS20874.1"/>
    <property type="molecule type" value="Genomic_DNA"/>
</dbReference>
<evidence type="ECO:0000256" key="3">
    <source>
        <dbReference type="ARBA" id="ARBA00023015"/>
    </source>
</evidence>
<keyword evidence="3 6" id="KW-0805">Transcription regulation</keyword>
<dbReference type="Gramene" id="PSS20874">
    <property type="protein sequence ID" value="PSS20874"/>
    <property type="gene ID" value="CEY00_Acc09913"/>
</dbReference>
<evidence type="ECO:0000256" key="2">
    <source>
        <dbReference type="ARBA" id="ARBA00022491"/>
    </source>
</evidence>
<dbReference type="PANTHER" id="PTHR33057">
    <property type="entry name" value="TRANSCRIPTION REPRESSOR OFP7-RELATED"/>
    <property type="match status" value="1"/>
</dbReference>
<dbReference type="OrthoDB" id="1928390at2759"/>
<dbReference type="NCBIfam" id="TIGR01568">
    <property type="entry name" value="A_thal_3678"/>
    <property type="match status" value="1"/>
</dbReference>
<evidence type="ECO:0000256" key="1">
    <source>
        <dbReference type="ARBA" id="ARBA00004123"/>
    </source>
</evidence>
<keyword evidence="4 6" id="KW-0804">Transcription</keyword>
<proteinExistence type="predicted"/>
<comment type="caution">
    <text evidence="9">The sequence shown here is derived from an EMBL/GenBank/DDBJ whole genome shotgun (WGS) entry which is preliminary data.</text>
</comment>
<reference evidence="10" key="2">
    <citation type="journal article" date="2018" name="BMC Genomics">
        <title>A manually annotated Actinidia chinensis var. chinensis (kiwifruit) genome highlights the challenges associated with draft genomes and gene prediction in plants.</title>
        <authorList>
            <person name="Pilkington S.M."/>
            <person name="Crowhurst R."/>
            <person name="Hilario E."/>
            <person name="Nardozza S."/>
            <person name="Fraser L."/>
            <person name="Peng Y."/>
            <person name="Gunaseelan K."/>
            <person name="Simpson R."/>
            <person name="Tahir J."/>
            <person name="Deroles S.C."/>
            <person name="Templeton K."/>
            <person name="Luo Z."/>
            <person name="Davy M."/>
            <person name="Cheng C."/>
            <person name="McNeilage M."/>
            <person name="Scaglione D."/>
            <person name="Liu Y."/>
            <person name="Zhang Q."/>
            <person name="Datson P."/>
            <person name="De Silva N."/>
            <person name="Gardiner S.E."/>
            <person name="Bassett H."/>
            <person name="Chagne D."/>
            <person name="McCallum J."/>
            <person name="Dzierzon H."/>
            <person name="Deng C."/>
            <person name="Wang Y.Y."/>
            <person name="Barron L."/>
            <person name="Manako K."/>
            <person name="Bowen J."/>
            <person name="Foster T.M."/>
            <person name="Erridge Z.A."/>
            <person name="Tiffin H."/>
            <person name="Waite C.N."/>
            <person name="Davies K.M."/>
            <person name="Grierson E.P."/>
            <person name="Laing W.A."/>
            <person name="Kirk R."/>
            <person name="Chen X."/>
            <person name="Wood M."/>
            <person name="Montefiori M."/>
            <person name="Brummell D.A."/>
            <person name="Schwinn K.E."/>
            <person name="Catanach A."/>
            <person name="Fullerton C."/>
            <person name="Li D."/>
            <person name="Meiyalaghan S."/>
            <person name="Nieuwenhuizen N."/>
            <person name="Read N."/>
            <person name="Prakash R."/>
            <person name="Hunter D."/>
            <person name="Zhang H."/>
            <person name="McKenzie M."/>
            <person name="Knabel M."/>
            <person name="Harris A."/>
            <person name="Allan A.C."/>
            <person name="Gleave A."/>
            <person name="Chen A."/>
            <person name="Janssen B.J."/>
            <person name="Plunkett B."/>
            <person name="Ampomah-Dwamena C."/>
            <person name="Voogd C."/>
            <person name="Leif D."/>
            <person name="Lafferty D."/>
            <person name="Souleyre E.J.F."/>
            <person name="Varkonyi-Gasic E."/>
            <person name="Gambi F."/>
            <person name="Hanley J."/>
            <person name="Yao J.L."/>
            <person name="Cheung J."/>
            <person name="David K.M."/>
            <person name="Warren B."/>
            <person name="Marsh K."/>
            <person name="Snowden K.C."/>
            <person name="Lin-Wang K."/>
            <person name="Brian L."/>
            <person name="Martinez-Sanchez M."/>
            <person name="Wang M."/>
            <person name="Ileperuma N."/>
            <person name="Macnee N."/>
            <person name="Campin R."/>
            <person name="McAtee P."/>
            <person name="Drummond R.S.M."/>
            <person name="Espley R.V."/>
            <person name="Ireland H.S."/>
            <person name="Wu R."/>
            <person name="Atkinson R.G."/>
            <person name="Karunairetnam S."/>
            <person name="Bulley S."/>
            <person name="Chunkath S."/>
            <person name="Hanley Z."/>
            <person name="Storey R."/>
            <person name="Thrimawithana A.H."/>
            <person name="Thomson S."/>
            <person name="David C."/>
            <person name="Testolin R."/>
            <person name="Huang H."/>
            <person name="Hellens R.P."/>
            <person name="Schaffer R.J."/>
        </authorList>
    </citation>
    <scope>NUCLEOTIDE SEQUENCE [LARGE SCALE GENOMIC DNA]</scope>
    <source>
        <strain evidence="10">cv. Red5</strain>
    </source>
</reference>
<dbReference type="InParanoid" id="A0A2R6R4E1"/>
<feature type="compositionally biased region" description="Basic and acidic residues" evidence="7">
    <location>
        <begin position="74"/>
        <end position="90"/>
    </location>
</feature>
<dbReference type="Proteomes" id="UP000241394">
    <property type="component" value="Chromosome LG9"/>
</dbReference>
<dbReference type="Pfam" id="PF04844">
    <property type="entry name" value="Ovate"/>
    <property type="match status" value="1"/>
</dbReference>
<dbReference type="GO" id="GO:0005634">
    <property type="term" value="C:nucleus"/>
    <property type="evidence" value="ECO:0007669"/>
    <property type="project" value="UniProtKB-SubCell"/>
</dbReference>
<dbReference type="InterPro" id="IPR038933">
    <property type="entry name" value="Ovate"/>
</dbReference>
<dbReference type="PROSITE" id="PS51754">
    <property type="entry name" value="OVATE"/>
    <property type="match status" value="1"/>
</dbReference>